<dbReference type="FunFam" id="3.30.300.30:FF:000008">
    <property type="entry name" value="2,3-dihydroxybenzoate-AMP ligase"/>
    <property type="match status" value="1"/>
</dbReference>
<dbReference type="EMBL" id="BRXE01000001">
    <property type="protein sequence ID" value="GLB81043.1"/>
    <property type="molecule type" value="Genomic_DNA"/>
</dbReference>
<protein>
    <recommendedName>
        <fullName evidence="5">Long-chain-fatty-acid--CoA ligase FadD13</fullName>
        <ecNumber evidence="3">6.2.1.3</ecNumber>
    </recommendedName>
    <alternativeName>
        <fullName evidence="6">Fatty acyl-CoA ligase</fullName>
    </alternativeName>
    <alternativeName>
        <fullName evidence="8">Fatty acyl-CoA synthetase</fullName>
    </alternativeName>
    <alternativeName>
        <fullName evidence="7">Very-long-chain fatty-acyl-CoA synthetase</fullName>
    </alternativeName>
</protein>
<keyword evidence="2 12" id="KW-0436">Ligase</keyword>
<evidence type="ECO:0000256" key="4">
    <source>
        <dbReference type="ARBA" id="ARBA00036813"/>
    </source>
</evidence>
<dbReference type="InterPro" id="IPR025110">
    <property type="entry name" value="AMP-bd_C"/>
</dbReference>
<feature type="domain" description="AMP-binding enzyme C-terminal" evidence="10">
    <location>
        <begin position="420"/>
        <end position="494"/>
    </location>
</feature>
<dbReference type="InterPro" id="IPR045851">
    <property type="entry name" value="AMP-bd_C_sf"/>
</dbReference>
<dbReference type="GO" id="GO:0004467">
    <property type="term" value="F:long-chain fatty acid-CoA ligase activity"/>
    <property type="evidence" value="ECO:0007669"/>
    <property type="project" value="UniProtKB-EC"/>
</dbReference>
<evidence type="ECO:0000256" key="3">
    <source>
        <dbReference type="ARBA" id="ARBA00026121"/>
    </source>
</evidence>
<feature type="domain" description="AMP-dependent synthetase/ligase" evidence="9">
    <location>
        <begin position="16"/>
        <end position="370"/>
    </location>
</feature>
<proteinExistence type="inferred from homology"/>
<gene>
    <name evidence="12" type="ORF">Mkiyose1413_13910</name>
    <name evidence="11" type="ORF">SRL2020028_02990</name>
</gene>
<comment type="catalytic activity">
    <reaction evidence="4">
        <text>a long-chain fatty acid + ATP + CoA = a long-chain fatty acyl-CoA + AMP + diphosphate</text>
        <dbReference type="Rhea" id="RHEA:15421"/>
        <dbReference type="ChEBI" id="CHEBI:30616"/>
        <dbReference type="ChEBI" id="CHEBI:33019"/>
        <dbReference type="ChEBI" id="CHEBI:57287"/>
        <dbReference type="ChEBI" id="CHEBI:57560"/>
        <dbReference type="ChEBI" id="CHEBI:83139"/>
        <dbReference type="ChEBI" id="CHEBI:456215"/>
        <dbReference type="EC" id="6.2.1.3"/>
    </reaction>
</comment>
<dbReference type="EMBL" id="BRZI01000006">
    <property type="protein sequence ID" value="GLD29508.1"/>
    <property type="molecule type" value="Genomic_DNA"/>
</dbReference>
<evidence type="ECO:0000313" key="13">
    <source>
        <dbReference type="Proteomes" id="UP001064782"/>
    </source>
</evidence>
<evidence type="ECO:0000259" key="10">
    <source>
        <dbReference type="Pfam" id="PF13193"/>
    </source>
</evidence>
<dbReference type="PROSITE" id="PS00455">
    <property type="entry name" value="AMP_BINDING"/>
    <property type="match status" value="1"/>
</dbReference>
<name>A0A9P3UWS7_9MYCO</name>
<dbReference type="Pfam" id="PF00501">
    <property type="entry name" value="AMP-binding"/>
    <property type="match status" value="1"/>
</dbReference>
<dbReference type="PANTHER" id="PTHR43201:SF5">
    <property type="entry name" value="MEDIUM-CHAIN ACYL-COA LIGASE ACSF2, MITOCHONDRIAL"/>
    <property type="match status" value="1"/>
</dbReference>
<comment type="caution">
    <text evidence="12">The sequence shown here is derived from an EMBL/GenBank/DDBJ whole genome shotgun (WGS) entry which is preliminary data.</text>
</comment>
<evidence type="ECO:0000259" key="9">
    <source>
        <dbReference type="Pfam" id="PF00501"/>
    </source>
</evidence>
<keyword evidence="13" id="KW-1185">Reference proteome</keyword>
<dbReference type="Proteomes" id="UP001165663">
    <property type="component" value="Unassembled WGS sequence"/>
</dbReference>
<dbReference type="GO" id="GO:0031956">
    <property type="term" value="F:medium-chain fatty acid-CoA ligase activity"/>
    <property type="evidence" value="ECO:0007669"/>
    <property type="project" value="TreeGrafter"/>
</dbReference>
<organism evidence="12 13">
    <name type="scientific">Mycobacterium kiyosense</name>
    <dbReference type="NCBI Taxonomy" id="2871094"/>
    <lineage>
        <taxon>Bacteria</taxon>
        <taxon>Bacillati</taxon>
        <taxon>Actinomycetota</taxon>
        <taxon>Actinomycetes</taxon>
        <taxon>Mycobacteriales</taxon>
        <taxon>Mycobacteriaceae</taxon>
        <taxon>Mycobacterium</taxon>
    </lineage>
</organism>
<evidence type="ECO:0000313" key="11">
    <source>
        <dbReference type="EMBL" id="GLB81043.1"/>
    </source>
</evidence>
<dbReference type="EC" id="6.2.1.3" evidence="3"/>
<dbReference type="SUPFAM" id="SSF56801">
    <property type="entry name" value="Acetyl-CoA synthetase-like"/>
    <property type="match status" value="1"/>
</dbReference>
<evidence type="ECO:0000313" key="12">
    <source>
        <dbReference type="EMBL" id="GLD29508.1"/>
    </source>
</evidence>
<dbReference type="InterPro" id="IPR000873">
    <property type="entry name" value="AMP-dep_synth/lig_dom"/>
</dbReference>
<dbReference type="Pfam" id="PF13193">
    <property type="entry name" value="AMP-binding_C"/>
    <property type="match status" value="1"/>
</dbReference>
<evidence type="ECO:0000256" key="2">
    <source>
        <dbReference type="ARBA" id="ARBA00022598"/>
    </source>
</evidence>
<evidence type="ECO:0000256" key="5">
    <source>
        <dbReference type="ARBA" id="ARBA00069710"/>
    </source>
</evidence>
<sequence length="515" mass="55536">MRRQVMPTIGGTALLNANRVGGREAIVTAERAWTWRDLESHIAKTAAALEAFGVCKHDRVAILSPNSAEFIIASHAASRLGAIVVPVNTRLAAPEIAYILNDSGSTVLGFSPAQAHLAEAASRTATSTTLLSLGPSNRYPDLLAGGYGDPVHEDRAGERDDAFILYTSGTTGKPKGVLLDHHRAVWAAMAQIVSLGLRDGDRYLHLAPMYHSGGMTFLNATTLLGGTHIVVPKFDARSVLELVERHRATWLFAVPTMYQQILDCYRDDRADLSSWRIGIFGAAPMPAATVERLLAAFRHVAFFQQCGQTEAGPTGIYSTMQQVRSRPASSGHLAQPFVEARVVDAQGNDTPPGQVGELVFRGETITKGYWNQPKATQEVIRDGWLHTGDLMQVYDDGAVRLVDRLRDVIITGGRNVYSAEVEQAIADHPDVTDVAVIGRPDPEWGETVVAFITAAAGADLTPASLKQHCTARIADYKIPREIIFAAIPRNGAGKVQKQLLRAGLSPRASDGNGSE</sequence>
<evidence type="ECO:0000256" key="1">
    <source>
        <dbReference type="ARBA" id="ARBA00006432"/>
    </source>
</evidence>
<evidence type="ECO:0000256" key="7">
    <source>
        <dbReference type="ARBA" id="ARBA00080667"/>
    </source>
</evidence>
<reference evidence="12" key="1">
    <citation type="submission" date="2022-08" db="EMBL/GenBank/DDBJ databases">
        <title>Mycobacterium kiyosense sp. nov., scotochromogenic slow-glowing species isolated from respiratory specimens.</title>
        <authorList>
            <person name="Fukano H."/>
            <person name="Kazumi Y."/>
            <person name="Sakagami N."/>
            <person name="Ato M."/>
            <person name="Mitarai S."/>
            <person name="Hoshino Y."/>
        </authorList>
    </citation>
    <scope>NUCLEOTIDE SEQUENCE</scope>
    <source>
        <strain evidence="12">1413</strain>
        <strain evidence="11">SRL2020-028</strain>
    </source>
</reference>
<accession>A0A9P3UWS7</accession>
<dbReference type="Gene3D" id="3.40.50.12780">
    <property type="entry name" value="N-terminal domain of ligase-like"/>
    <property type="match status" value="1"/>
</dbReference>
<dbReference type="InterPro" id="IPR042099">
    <property type="entry name" value="ANL_N_sf"/>
</dbReference>
<dbReference type="PANTHER" id="PTHR43201">
    <property type="entry name" value="ACYL-COA SYNTHETASE"/>
    <property type="match status" value="1"/>
</dbReference>
<evidence type="ECO:0000256" key="6">
    <source>
        <dbReference type="ARBA" id="ARBA00076959"/>
    </source>
</evidence>
<dbReference type="InterPro" id="IPR020845">
    <property type="entry name" value="AMP-binding_CS"/>
</dbReference>
<dbReference type="Gene3D" id="3.30.300.30">
    <property type="match status" value="1"/>
</dbReference>
<dbReference type="Proteomes" id="UP001064782">
    <property type="component" value="Unassembled WGS sequence"/>
</dbReference>
<dbReference type="AlphaFoldDB" id="A0A9P3UWS7"/>
<evidence type="ECO:0000256" key="8">
    <source>
        <dbReference type="ARBA" id="ARBA00083882"/>
    </source>
</evidence>
<comment type="similarity">
    <text evidence="1">Belongs to the ATP-dependent AMP-binding enzyme family.</text>
</comment>